<dbReference type="Proteomes" id="UP000265520">
    <property type="component" value="Unassembled WGS sequence"/>
</dbReference>
<reference evidence="1 2" key="1">
    <citation type="journal article" date="2018" name="Front. Plant Sci.">
        <title>Red Clover (Trifolium pratense) and Zigzag Clover (T. medium) - A Picture of Genomic Similarities and Differences.</title>
        <authorList>
            <person name="Dluhosova J."/>
            <person name="Istvanek J."/>
            <person name="Nedelnik J."/>
            <person name="Repkova J."/>
        </authorList>
    </citation>
    <scope>NUCLEOTIDE SEQUENCE [LARGE SCALE GENOMIC DNA]</scope>
    <source>
        <strain evidence="2">cv. 10/8</strain>
        <tissue evidence="1">Leaf</tissue>
    </source>
</reference>
<organism evidence="1 2">
    <name type="scientific">Trifolium medium</name>
    <dbReference type="NCBI Taxonomy" id="97028"/>
    <lineage>
        <taxon>Eukaryota</taxon>
        <taxon>Viridiplantae</taxon>
        <taxon>Streptophyta</taxon>
        <taxon>Embryophyta</taxon>
        <taxon>Tracheophyta</taxon>
        <taxon>Spermatophyta</taxon>
        <taxon>Magnoliopsida</taxon>
        <taxon>eudicotyledons</taxon>
        <taxon>Gunneridae</taxon>
        <taxon>Pentapetalae</taxon>
        <taxon>rosids</taxon>
        <taxon>fabids</taxon>
        <taxon>Fabales</taxon>
        <taxon>Fabaceae</taxon>
        <taxon>Papilionoideae</taxon>
        <taxon>50 kb inversion clade</taxon>
        <taxon>NPAAA clade</taxon>
        <taxon>Hologalegina</taxon>
        <taxon>IRL clade</taxon>
        <taxon>Trifolieae</taxon>
        <taxon>Trifolium</taxon>
    </lineage>
</organism>
<evidence type="ECO:0000313" key="1">
    <source>
        <dbReference type="EMBL" id="MCI97583.1"/>
    </source>
</evidence>
<proteinExistence type="predicted"/>
<dbReference type="AlphaFoldDB" id="A0A392WCN4"/>
<sequence length="45" mass="4642">VPDTQLAFVKQADAVEVGKPLTPVNIAVSVVNEFDASACAIPDTT</sequence>
<accession>A0A392WCN4</accession>
<comment type="caution">
    <text evidence="1">The sequence shown here is derived from an EMBL/GenBank/DDBJ whole genome shotgun (WGS) entry which is preliminary data.</text>
</comment>
<protein>
    <submittedName>
        <fullName evidence="1">Uncharacterized protein</fullName>
    </submittedName>
</protein>
<name>A0A392WCN4_9FABA</name>
<feature type="non-terminal residue" evidence="1">
    <location>
        <position position="1"/>
    </location>
</feature>
<dbReference type="EMBL" id="LXQA011448036">
    <property type="protein sequence ID" value="MCI97583.1"/>
    <property type="molecule type" value="Genomic_DNA"/>
</dbReference>
<keyword evidence="2" id="KW-1185">Reference proteome</keyword>
<evidence type="ECO:0000313" key="2">
    <source>
        <dbReference type="Proteomes" id="UP000265520"/>
    </source>
</evidence>